<dbReference type="EMBL" id="RBXO01000001">
    <property type="protein sequence ID" value="RKT57938.1"/>
    <property type="molecule type" value="Genomic_DNA"/>
</dbReference>
<evidence type="ECO:0000313" key="2">
    <source>
        <dbReference type="Proteomes" id="UP000282084"/>
    </source>
</evidence>
<reference evidence="1 2" key="1">
    <citation type="submission" date="2018-10" db="EMBL/GenBank/DDBJ databases">
        <title>Sequencing the genomes of 1000 actinobacteria strains.</title>
        <authorList>
            <person name="Klenk H.-P."/>
        </authorList>
    </citation>
    <scope>NUCLEOTIDE SEQUENCE [LARGE SCALE GENOMIC DNA]</scope>
    <source>
        <strain evidence="1 2">DSM 43800</strain>
    </source>
</reference>
<protein>
    <submittedName>
        <fullName evidence="1">Uncharacterized protein</fullName>
    </submittedName>
</protein>
<accession>A0A495WDT0</accession>
<comment type="caution">
    <text evidence="1">The sequence shown here is derived from an EMBL/GenBank/DDBJ whole genome shotgun (WGS) entry which is preliminary data.</text>
</comment>
<sequence length="59" mass="6491">MFHPVEPPPRVILCQVFSPGEYLTLPLRWVRLLSLTGAGLAFCALLEQQDHSRVSTAAG</sequence>
<organism evidence="1 2">
    <name type="scientific">Saccharothrix australiensis</name>
    <dbReference type="NCBI Taxonomy" id="2072"/>
    <lineage>
        <taxon>Bacteria</taxon>
        <taxon>Bacillati</taxon>
        <taxon>Actinomycetota</taxon>
        <taxon>Actinomycetes</taxon>
        <taxon>Pseudonocardiales</taxon>
        <taxon>Pseudonocardiaceae</taxon>
        <taxon>Saccharothrix</taxon>
    </lineage>
</organism>
<name>A0A495WDT0_9PSEU</name>
<dbReference type="Proteomes" id="UP000282084">
    <property type="component" value="Unassembled WGS sequence"/>
</dbReference>
<dbReference type="AlphaFoldDB" id="A0A495WDT0"/>
<proteinExistence type="predicted"/>
<keyword evidence="2" id="KW-1185">Reference proteome</keyword>
<evidence type="ECO:0000313" key="1">
    <source>
        <dbReference type="EMBL" id="RKT57938.1"/>
    </source>
</evidence>
<gene>
    <name evidence="1" type="ORF">C8E97_6670</name>
</gene>